<accession>A0AAV4P4J1</accession>
<dbReference type="EMBL" id="BPLR01004075">
    <property type="protein sequence ID" value="GIX91918.1"/>
    <property type="molecule type" value="Genomic_DNA"/>
</dbReference>
<comment type="caution">
    <text evidence="1">The sequence shown here is derived from an EMBL/GenBank/DDBJ whole genome shotgun (WGS) entry which is preliminary data.</text>
</comment>
<protein>
    <submittedName>
        <fullName evidence="1">Uncharacterized protein</fullName>
    </submittedName>
</protein>
<keyword evidence="2" id="KW-1185">Reference proteome</keyword>
<organism evidence="1 2">
    <name type="scientific">Caerostris extrusa</name>
    <name type="common">Bark spider</name>
    <name type="synonym">Caerostris bankana</name>
    <dbReference type="NCBI Taxonomy" id="172846"/>
    <lineage>
        <taxon>Eukaryota</taxon>
        <taxon>Metazoa</taxon>
        <taxon>Ecdysozoa</taxon>
        <taxon>Arthropoda</taxon>
        <taxon>Chelicerata</taxon>
        <taxon>Arachnida</taxon>
        <taxon>Araneae</taxon>
        <taxon>Araneomorphae</taxon>
        <taxon>Entelegynae</taxon>
        <taxon>Araneoidea</taxon>
        <taxon>Araneidae</taxon>
        <taxon>Caerostris</taxon>
    </lineage>
</organism>
<dbReference type="Proteomes" id="UP001054945">
    <property type="component" value="Unassembled WGS sequence"/>
</dbReference>
<name>A0AAV4P4J1_CAEEX</name>
<feature type="non-terminal residue" evidence="1">
    <location>
        <position position="1"/>
    </location>
</feature>
<gene>
    <name evidence="1" type="ORF">CEXT_22471</name>
</gene>
<evidence type="ECO:0000313" key="2">
    <source>
        <dbReference type="Proteomes" id="UP001054945"/>
    </source>
</evidence>
<dbReference type="AlphaFoldDB" id="A0AAV4P4J1"/>
<evidence type="ECO:0000313" key="1">
    <source>
        <dbReference type="EMBL" id="GIX91918.1"/>
    </source>
</evidence>
<proteinExistence type="predicted"/>
<reference evidence="1 2" key="1">
    <citation type="submission" date="2021-06" db="EMBL/GenBank/DDBJ databases">
        <title>Caerostris extrusa draft genome.</title>
        <authorList>
            <person name="Kono N."/>
            <person name="Arakawa K."/>
        </authorList>
    </citation>
    <scope>NUCLEOTIDE SEQUENCE [LARGE SCALE GENOMIC DNA]</scope>
</reference>
<sequence>GEKLQAISILKSIDDLPELLSLTVLVAFSQVCDST</sequence>